<evidence type="ECO:0008006" key="2">
    <source>
        <dbReference type="Google" id="ProtNLM"/>
    </source>
</evidence>
<dbReference type="SUPFAM" id="SSF55961">
    <property type="entry name" value="Bet v1-like"/>
    <property type="match status" value="1"/>
</dbReference>
<proteinExistence type="predicted"/>
<dbReference type="PANTHER" id="PTHR36166:SF1">
    <property type="entry name" value="SRPBCC DOMAIN-CONTAINING PROTEIN"/>
    <property type="match status" value="1"/>
</dbReference>
<name>A0A645C5W0_9ZZZZ</name>
<dbReference type="CDD" id="cd07822">
    <property type="entry name" value="SRPBCC_4"/>
    <property type="match status" value="1"/>
</dbReference>
<accession>A0A645C5W0</accession>
<protein>
    <recommendedName>
        <fullName evidence="2">Coenzyme Q-binding protein COQ10 START domain-containing protein</fullName>
    </recommendedName>
</protein>
<dbReference type="AlphaFoldDB" id="A0A645C5W0"/>
<comment type="caution">
    <text evidence="1">The sequence shown here is derived from an EMBL/GenBank/DDBJ whole genome shotgun (WGS) entry which is preliminary data.</text>
</comment>
<dbReference type="InterPro" id="IPR019587">
    <property type="entry name" value="Polyketide_cyclase/dehydratase"/>
</dbReference>
<reference evidence="1" key="1">
    <citation type="submission" date="2019-08" db="EMBL/GenBank/DDBJ databases">
        <authorList>
            <person name="Kucharzyk K."/>
            <person name="Murdoch R.W."/>
            <person name="Higgins S."/>
            <person name="Loffler F."/>
        </authorList>
    </citation>
    <scope>NUCLEOTIDE SEQUENCE</scope>
</reference>
<sequence length="156" mass="18019">MFNQIENNPKVMTKEIKTEILIEASPEKIWAILRDFEEYPNWNPFIVSIKGKLEEGSKIKANIKPPDGKEMIFKPTILTKIDNKELSWLGKVLIDGLFDVEHKFELIDNGNGTVTFIQSEIFRGVFVWLFNPQKTENGFNEMNKRLKELAENSVCG</sequence>
<evidence type="ECO:0000313" key="1">
    <source>
        <dbReference type="EMBL" id="MPM73062.1"/>
    </source>
</evidence>
<dbReference type="Gene3D" id="3.30.530.20">
    <property type="match status" value="1"/>
</dbReference>
<gene>
    <name evidence="1" type="ORF">SDC9_120038</name>
</gene>
<dbReference type="Pfam" id="PF10604">
    <property type="entry name" value="Polyketide_cyc2"/>
    <property type="match status" value="1"/>
</dbReference>
<dbReference type="PANTHER" id="PTHR36166">
    <property type="entry name" value="CHROMOSOME 9, WHOLE GENOME SHOTGUN SEQUENCE"/>
    <property type="match status" value="1"/>
</dbReference>
<dbReference type="EMBL" id="VSSQ01025126">
    <property type="protein sequence ID" value="MPM73062.1"/>
    <property type="molecule type" value="Genomic_DNA"/>
</dbReference>
<organism evidence="1">
    <name type="scientific">bioreactor metagenome</name>
    <dbReference type="NCBI Taxonomy" id="1076179"/>
    <lineage>
        <taxon>unclassified sequences</taxon>
        <taxon>metagenomes</taxon>
        <taxon>ecological metagenomes</taxon>
    </lineage>
</organism>
<dbReference type="InterPro" id="IPR023393">
    <property type="entry name" value="START-like_dom_sf"/>
</dbReference>